<proteinExistence type="predicted"/>
<evidence type="ECO:0000313" key="3">
    <source>
        <dbReference type="Proteomes" id="UP000199435"/>
    </source>
</evidence>
<name>A0A1C3X715_9HYPH</name>
<dbReference type="EMBL" id="FMAH01000063">
    <property type="protein sequence ID" value="SCB48060.1"/>
    <property type="molecule type" value="Genomic_DNA"/>
</dbReference>
<accession>A0A1C3X715</accession>
<gene>
    <name evidence="1" type="ORF">GA0061102_10032</name>
    <name evidence="2" type="ORF">GA0061102_10631</name>
</gene>
<dbReference type="EMBL" id="FMAH01000003">
    <property type="protein sequence ID" value="SCB13302.1"/>
    <property type="molecule type" value="Genomic_DNA"/>
</dbReference>
<reference evidence="2" key="1">
    <citation type="submission" date="2016-08" db="EMBL/GenBank/DDBJ databases">
        <authorList>
            <person name="Seilhamer J.J."/>
        </authorList>
    </citation>
    <scope>NUCLEOTIDE SEQUENCE [LARGE SCALE GENOMIC DNA]</scope>
    <source>
        <strain evidence="2">HAMBI 2971</strain>
    </source>
</reference>
<evidence type="ECO:0000313" key="1">
    <source>
        <dbReference type="EMBL" id="SCB13302.1"/>
    </source>
</evidence>
<evidence type="ECO:0000313" key="2">
    <source>
        <dbReference type="EMBL" id="SCB48060.1"/>
    </source>
</evidence>
<dbReference type="Proteomes" id="UP000199435">
    <property type="component" value="Unassembled WGS sequence"/>
</dbReference>
<protein>
    <submittedName>
        <fullName evidence="2">Uncharacterized protein</fullName>
    </submittedName>
</protein>
<keyword evidence="3" id="KW-1185">Reference proteome</keyword>
<organism evidence="2 3">
    <name type="scientific">Rhizobium miluonense</name>
    <dbReference type="NCBI Taxonomy" id="411945"/>
    <lineage>
        <taxon>Bacteria</taxon>
        <taxon>Pseudomonadati</taxon>
        <taxon>Pseudomonadota</taxon>
        <taxon>Alphaproteobacteria</taxon>
        <taxon>Hyphomicrobiales</taxon>
        <taxon>Rhizobiaceae</taxon>
        <taxon>Rhizobium/Agrobacterium group</taxon>
        <taxon>Rhizobium</taxon>
    </lineage>
</organism>
<dbReference type="AlphaFoldDB" id="A0A1C3X715"/>
<sequence length="66" mass="7066">MQQKFLADGVRIVSLIGKHAAGPTHWQREQARNGTVIGGFAACQDKAKRASLTVCAGVDFRRKAAA</sequence>
<reference evidence="3" key="2">
    <citation type="submission" date="2016-08" db="EMBL/GenBank/DDBJ databases">
        <authorList>
            <person name="Varghese N."/>
            <person name="Submissions Spin"/>
        </authorList>
    </citation>
    <scope>NUCLEOTIDE SEQUENCE [LARGE SCALE GENOMIC DNA]</scope>
    <source>
        <strain evidence="3">HAMBI 2971</strain>
    </source>
</reference>